<accession>A0A2M4D925</accession>
<dbReference type="AlphaFoldDB" id="A0A2M4D925"/>
<organism evidence="1">
    <name type="scientific">Anopheles darlingi</name>
    <name type="common">Mosquito</name>
    <dbReference type="NCBI Taxonomy" id="43151"/>
    <lineage>
        <taxon>Eukaryota</taxon>
        <taxon>Metazoa</taxon>
        <taxon>Ecdysozoa</taxon>
        <taxon>Arthropoda</taxon>
        <taxon>Hexapoda</taxon>
        <taxon>Insecta</taxon>
        <taxon>Pterygota</taxon>
        <taxon>Neoptera</taxon>
        <taxon>Endopterygota</taxon>
        <taxon>Diptera</taxon>
        <taxon>Nematocera</taxon>
        <taxon>Culicoidea</taxon>
        <taxon>Culicidae</taxon>
        <taxon>Anophelinae</taxon>
        <taxon>Anopheles</taxon>
    </lineage>
</organism>
<protein>
    <submittedName>
        <fullName evidence="1">Putative secreted protein</fullName>
    </submittedName>
</protein>
<evidence type="ECO:0000313" key="1">
    <source>
        <dbReference type="EMBL" id="MBW74082.1"/>
    </source>
</evidence>
<proteinExistence type="predicted"/>
<reference evidence="1" key="1">
    <citation type="submission" date="2018-01" db="EMBL/GenBank/DDBJ databases">
        <title>An insight into the sialome of Amazonian anophelines.</title>
        <authorList>
            <person name="Ribeiro J.M."/>
            <person name="Scarpassa V."/>
            <person name="Calvo E."/>
        </authorList>
    </citation>
    <scope>NUCLEOTIDE SEQUENCE</scope>
</reference>
<name>A0A2M4D925_ANODA</name>
<dbReference type="EMBL" id="GGFL01009904">
    <property type="protein sequence ID" value="MBW74082.1"/>
    <property type="molecule type" value="Transcribed_RNA"/>
</dbReference>
<sequence length="104" mass="11910">MILCRRTCVRYVCVRACVRACNGVFLRGVLVTRMNFVNFGTNRNTQRKWTTRQAVGLQQCNWNSNCTYVSVATDERFSFLDCKLRRGPSCANELHNHGSRVSEG</sequence>